<dbReference type="Gene3D" id="2.60.40.1740">
    <property type="entry name" value="hypothetical protein (bacova_03559)"/>
    <property type="match status" value="1"/>
</dbReference>
<reference key="1">
    <citation type="submission" date="2010-11" db="EMBL/GenBank/DDBJ databases">
        <title>The complete genome of Bacteroides helcogenes P 36-108.</title>
        <authorList>
            <consortium name="US DOE Joint Genome Institute (JGI-PGF)"/>
            <person name="Lucas S."/>
            <person name="Copeland A."/>
            <person name="Lapidus A."/>
            <person name="Bruce D."/>
            <person name="Goodwin L."/>
            <person name="Pitluck S."/>
            <person name="Kyrpides N."/>
            <person name="Mavromatis K."/>
            <person name="Ivanova N."/>
            <person name="Zeytun A."/>
            <person name="Brettin T."/>
            <person name="Detter J.C."/>
            <person name="Tapia R."/>
            <person name="Han C."/>
            <person name="Land M."/>
            <person name="Hauser L."/>
            <person name="Markowitz V."/>
            <person name="Cheng J.-F."/>
            <person name="Hugenholtz P."/>
            <person name="Woyke T."/>
            <person name="Wu D."/>
            <person name="Gronow S."/>
            <person name="Wellnitz S."/>
            <person name="Brambilla E."/>
            <person name="Klenk H.-P."/>
            <person name="Eisen J.A."/>
        </authorList>
    </citation>
    <scope>NUCLEOTIDE SEQUENCE</scope>
    <source>
        <strain>P 36-108</strain>
    </source>
</reference>
<accession>E6SR33</accession>
<dbReference type="KEGG" id="bhl:Bache_0007"/>
<dbReference type="eggNOG" id="ENOG502ZAI7">
    <property type="taxonomic scope" value="Bacteria"/>
</dbReference>
<name>E6SR33_BACT6</name>
<dbReference type="RefSeq" id="WP_013545676.1">
    <property type="nucleotide sequence ID" value="NC_014933.1"/>
</dbReference>
<dbReference type="InterPro" id="IPR013320">
    <property type="entry name" value="ConA-like_dom_sf"/>
</dbReference>
<sequence>MKNILKILVSVLALTSCQNELYVDSLKEFGSQQGAYIAAKGPVQIFAEEGKDYFIKDVRVGLTVKEEKNNNVTLTTGDQAQLDAYNKKNFTSYLLLPKEMYEVPSTLDFEKDVTMQILPVNLKNIQFSIEGDYALPIRINRGSTNIVPGEDEAIVILEKLTRTKVLKMAGSEIGSDKMFPQDFKVNQWTMEVMIKRSAYKSNNKAIAGTKLIQNSGPMDEIYTRFGDVTIEPNQLQIKTGASQIDVDKSKFAAKPNEWYMLTFVYDGKNTLIYVNGDLVAEQQIREGAYGLIGFWLSGANEFVREVRFWDVARNAKQVKEFVWKMVNPTEKGLLLYYPCNGKKRNHETGQISDDETKLWNWATYYTGDKSLLDLPLKGSKFDNNNGELYTFPLQN</sequence>
<dbReference type="EMBL" id="CP002352">
    <property type="protein sequence ID" value="ADV42037.1"/>
    <property type="molecule type" value="Genomic_DNA"/>
</dbReference>
<evidence type="ECO:0000313" key="3">
    <source>
        <dbReference type="Proteomes" id="UP000008630"/>
    </source>
</evidence>
<evidence type="ECO:0000259" key="1">
    <source>
        <dbReference type="Pfam" id="PF08522"/>
    </source>
</evidence>
<feature type="domain" description="BT-3987-like N-terminal" evidence="1">
    <location>
        <begin position="43"/>
        <end position="144"/>
    </location>
</feature>
<dbReference type="PROSITE" id="PS51257">
    <property type="entry name" value="PROKAR_LIPOPROTEIN"/>
    <property type="match status" value="1"/>
</dbReference>
<dbReference type="InterPro" id="IPR013728">
    <property type="entry name" value="BT_3987-like_N"/>
</dbReference>
<dbReference type="Proteomes" id="UP000008630">
    <property type="component" value="Chromosome"/>
</dbReference>
<dbReference type="PATRIC" id="fig|693979.3.peg.7"/>
<dbReference type="GO" id="GO:0005975">
    <property type="term" value="P:carbohydrate metabolic process"/>
    <property type="evidence" value="ECO:0007669"/>
    <property type="project" value="UniProtKB-ARBA"/>
</dbReference>
<reference evidence="2 3" key="2">
    <citation type="journal article" date="2011" name="Stand. Genomic Sci.">
        <title>Complete genome sequence of Bacteroides helcogenes type strain (P 36-108).</title>
        <authorList>
            <person name="Pati A."/>
            <person name="Gronow S."/>
            <person name="Zeytun A."/>
            <person name="Lapidus A."/>
            <person name="Nolan M."/>
            <person name="Hammon N."/>
            <person name="Deshpande S."/>
            <person name="Cheng J.F."/>
            <person name="Tapia R."/>
            <person name="Han C."/>
            <person name="Goodwin L."/>
            <person name="Pitluck S."/>
            <person name="Liolios K."/>
            <person name="Pagani I."/>
            <person name="Ivanova N."/>
            <person name="Mavromatis K."/>
            <person name="Chen A."/>
            <person name="Palaniappan K."/>
            <person name="Land M."/>
            <person name="Hauser L."/>
            <person name="Chang Y.J."/>
            <person name="Jeffries C.D."/>
            <person name="Detter J.C."/>
            <person name="Brambilla E."/>
            <person name="Rohde M."/>
            <person name="Goker M."/>
            <person name="Woyke T."/>
            <person name="Bristow J."/>
            <person name="Eisen J.A."/>
            <person name="Markowitz V."/>
            <person name="Hugenholtz P."/>
            <person name="Kyrpides N.C."/>
            <person name="Klenk H.P."/>
            <person name="Lucas S."/>
        </authorList>
    </citation>
    <scope>NUCLEOTIDE SEQUENCE [LARGE SCALE GENOMIC DNA]</scope>
    <source>
        <strain evidence="3">ATCC 35417 / DSM 20613 / JCM 6297 / CCUG 15421 / P 36-108</strain>
    </source>
</reference>
<evidence type="ECO:0000313" key="2">
    <source>
        <dbReference type="EMBL" id="ADV42037.1"/>
    </source>
</evidence>
<dbReference type="GO" id="GO:0004553">
    <property type="term" value="F:hydrolase activity, hydrolyzing O-glycosyl compounds"/>
    <property type="evidence" value="ECO:0007669"/>
    <property type="project" value="UniProtKB-ARBA"/>
</dbReference>
<organism evidence="2 3">
    <name type="scientific">Bacteroides helcogenes (strain ATCC 35417 / DSM 20613 / JCM 6297 / CCUG 15421 / P 36-108)</name>
    <dbReference type="NCBI Taxonomy" id="693979"/>
    <lineage>
        <taxon>Bacteria</taxon>
        <taxon>Pseudomonadati</taxon>
        <taxon>Bacteroidota</taxon>
        <taxon>Bacteroidia</taxon>
        <taxon>Bacteroidales</taxon>
        <taxon>Bacteroidaceae</taxon>
        <taxon>Bacteroides</taxon>
    </lineage>
</organism>
<proteinExistence type="predicted"/>
<keyword evidence="3" id="KW-1185">Reference proteome</keyword>
<protein>
    <recommendedName>
        <fullName evidence="1">BT-3987-like N-terminal domain-containing protein</fullName>
    </recommendedName>
</protein>
<dbReference type="STRING" id="693979.Bache_0007"/>
<gene>
    <name evidence="2" type="ordered locus">Bache_0007</name>
</gene>
<dbReference type="Gene3D" id="2.60.120.200">
    <property type="match status" value="1"/>
</dbReference>
<dbReference type="SUPFAM" id="SSF49899">
    <property type="entry name" value="Concanavalin A-like lectins/glucanases"/>
    <property type="match status" value="1"/>
</dbReference>
<dbReference type="Pfam" id="PF13385">
    <property type="entry name" value="Laminin_G_3"/>
    <property type="match status" value="1"/>
</dbReference>
<dbReference type="HOGENOM" id="CLU_050496_0_1_10"/>
<dbReference type="AlphaFoldDB" id="E6SR33"/>
<dbReference type="OrthoDB" id="2582440at2"/>
<dbReference type="Pfam" id="PF08522">
    <property type="entry name" value="BT_3987-like_N"/>
    <property type="match status" value="1"/>
</dbReference>